<dbReference type="NCBIfam" id="TIGR03843">
    <property type="entry name" value="SCO1664 family protein"/>
    <property type="match status" value="1"/>
</dbReference>
<keyword evidence="2" id="KW-1185">Reference proteome</keyword>
<dbReference type="RefSeq" id="WP_307862663.1">
    <property type="nucleotide sequence ID" value="NZ_JAGINU010000001.1"/>
</dbReference>
<evidence type="ECO:0000313" key="2">
    <source>
        <dbReference type="Proteomes" id="UP001519295"/>
    </source>
</evidence>
<sequence length="294" mass="31550">MSGVPGLRDPAVLDVLDRGRMEITGRLVDASNATLFGTVTSDGVELRCVYKPVRGERPLWDFPDGTLAGREVGAYLISEISGLHVVPPTVLRQEAPFGPGMVQAWVSSGDESALTEPTPADDLEGDIDEETIALAAESLVELCEPGGVPDGWLPVLRARDGAGDPVVLVHADHPRLRAMALFDVVVNNADRKGGHVILAGDGDVYGVDHGLTLHTEPKLRTVLWGWIGDEIGEEHTAQLKELRARLAGDAADTLGEHVTRREVAALRSRIDHLLVEPRFPGPEGYGPAIPWPAF</sequence>
<accession>A0ABS4W2E9</accession>
<proteinExistence type="predicted"/>
<reference evidence="1 2" key="1">
    <citation type="submission" date="2021-03" db="EMBL/GenBank/DDBJ databases">
        <title>Sequencing the genomes of 1000 actinobacteria strains.</title>
        <authorList>
            <person name="Klenk H.-P."/>
        </authorList>
    </citation>
    <scope>NUCLEOTIDE SEQUENCE [LARGE SCALE GENOMIC DNA]</scope>
    <source>
        <strain evidence="1 2">DSM 45256</strain>
    </source>
</reference>
<dbReference type="EMBL" id="JAGINU010000001">
    <property type="protein sequence ID" value="MBP2370377.1"/>
    <property type="molecule type" value="Genomic_DNA"/>
</dbReference>
<evidence type="ECO:0000313" key="1">
    <source>
        <dbReference type="EMBL" id="MBP2370377.1"/>
    </source>
</evidence>
<comment type="caution">
    <text evidence="1">The sequence shown here is derived from an EMBL/GenBank/DDBJ whole genome shotgun (WGS) entry which is preliminary data.</text>
</comment>
<dbReference type="InterPro" id="IPR022292">
    <property type="entry name" value="CHP03843"/>
</dbReference>
<name>A0ABS4W2E9_9PSEU</name>
<organism evidence="1 2">
    <name type="scientific">Pseudonocardia parietis</name>
    <dbReference type="NCBI Taxonomy" id="570936"/>
    <lineage>
        <taxon>Bacteria</taxon>
        <taxon>Bacillati</taxon>
        <taxon>Actinomycetota</taxon>
        <taxon>Actinomycetes</taxon>
        <taxon>Pseudonocardiales</taxon>
        <taxon>Pseudonocardiaceae</taxon>
        <taxon>Pseudonocardia</taxon>
    </lineage>
</organism>
<dbReference type="Proteomes" id="UP001519295">
    <property type="component" value="Unassembled WGS sequence"/>
</dbReference>
<protein>
    <submittedName>
        <fullName evidence="1">Repeat protein (TIGR03843 family)</fullName>
    </submittedName>
</protein>
<gene>
    <name evidence="1" type="ORF">JOF36_006073</name>
</gene>